<dbReference type="GO" id="GO:0006744">
    <property type="term" value="P:ubiquinone biosynthetic process"/>
    <property type="evidence" value="ECO:0007669"/>
    <property type="project" value="TreeGrafter"/>
</dbReference>
<evidence type="ECO:0000256" key="7">
    <source>
        <dbReference type="ARBA" id="ARBA00023136"/>
    </source>
</evidence>
<keyword evidence="4 9" id="KW-0808">Transferase</keyword>
<evidence type="ECO:0000256" key="1">
    <source>
        <dbReference type="ARBA" id="ARBA00001946"/>
    </source>
</evidence>
<evidence type="ECO:0000313" key="9">
    <source>
        <dbReference type="EMBL" id="TBU55343.1"/>
    </source>
</evidence>
<dbReference type="Proteomes" id="UP000292082">
    <property type="component" value="Unassembled WGS sequence"/>
</dbReference>
<feature type="transmembrane region" description="Helical" evidence="8">
    <location>
        <begin position="135"/>
        <end position="156"/>
    </location>
</feature>
<evidence type="ECO:0000256" key="2">
    <source>
        <dbReference type="ARBA" id="ARBA00004141"/>
    </source>
</evidence>
<reference evidence="9 10" key="1">
    <citation type="submission" date="2019-01" db="EMBL/GenBank/DDBJ databases">
        <title>Draft genome sequences of three monokaryotic isolates of the white-rot basidiomycete fungus Dichomitus squalens.</title>
        <authorList>
            <consortium name="DOE Joint Genome Institute"/>
            <person name="Lopez S.C."/>
            <person name="Andreopoulos B."/>
            <person name="Pangilinan J."/>
            <person name="Lipzen A."/>
            <person name="Riley R."/>
            <person name="Ahrendt S."/>
            <person name="Ng V."/>
            <person name="Barry K."/>
            <person name="Daum C."/>
            <person name="Grigoriev I.V."/>
            <person name="Hilden K.S."/>
            <person name="Makela M.R."/>
            <person name="de Vries R.P."/>
        </authorList>
    </citation>
    <scope>NUCLEOTIDE SEQUENCE [LARGE SCALE GENOMIC DNA]</scope>
    <source>
        <strain evidence="9 10">CBS 464.89</strain>
    </source>
</reference>
<dbReference type="EMBL" id="ML145170">
    <property type="protein sequence ID" value="TBU55343.1"/>
    <property type="molecule type" value="Genomic_DNA"/>
</dbReference>
<evidence type="ECO:0000256" key="5">
    <source>
        <dbReference type="ARBA" id="ARBA00022692"/>
    </source>
</evidence>
<feature type="transmembrane region" description="Helical" evidence="8">
    <location>
        <begin position="206"/>
        <end position="225"/>
    </location>
</feature>
<dbReference type="GO" id="GO:0016765">
    <property type="term" value="F:transferase activity, transferring alkyl or aryl (other than methyl) groups"/>
    <property type="evidence" value="ECO:0007669"/>
    <property type="project" value="InterPro"/>
</dbReference>
<evidence type="ECO:0000313" key="10">
    <source>
        <dbReference type="Proteomes" id="UP000292082"/>
    </source>
</evidence>
<accession>A0A4Q9PM88</accession>
<dbReference type="InterPro" id="IPR000537">
    <property type="entry name" value="UbiA_prenyltransferase"/>
</dbReference>
<sequence length="266" mass="29419">MSCIHGYFELTRLHKPFLGNTLLFWPCAWGLTIAARVVALPLACFTTTLLLFGLGSMLLHSAACVLNDICDVKFDRQIARTKDRPLPAGKVSLSGAWTLCCALLLPLFFSLGALGIFPLSALYPLMKRWTWWPQAWLGLTFGWGIPVAWTTITGMFPPIPVWVLYAGGVCWTIIFDTIYACQDRADDSRVGVRSTALLFGKHTRPALVSIATIMLLCLVCAGYQLRLGVGFSILSCGGTLVHMMWQVTTWDEADPKDHRAKFEVSS</sequence>
<dbReference type="PANTHER" id="PTHR11048:SF28">
    <property type="entry name" value="4-HYDROXYBENZOATE POLYPRENYLTRANSFERASE, MITOCHONDRIAL"/>
    <property type="match status" value="1"/>
</dbReference>
<gene>
    <name evidence="9" type="ORF">BD310DRAFT_950812</name>
</gene>
<feature type="transmembrane region" description="Helical" evidence="8">
    <location>
        <begin position="96"/>
        <end position="123"/>
    </location>
</feature>
<dbReference type="Gene3D" id="1.20.120.1780">
    <property type="entry name" value="UbiA prenyltransferase"/>
    <property type="match status" value="1"/>
</dbReference>
<name>A0A4Q9PM88_9APHY</name>
<feature type="transmembrane region" description="Helical" evidence="8">
    <location>
        <begin position="22"/>
        <end position="52"/>
    </location>
</feature>
<comment type="similarity">
    <text evidence="3">Belongs to the UbiA prenyltransferase family.</text>
</comment>
<dbReference type="CDD" id="cd13959">
    <property type="entry name" value="PT_UbiA_COQ2"/>
    <property type="match status" value="1"/>
</dbReference>
<protein>
    <submittedName>
        <fullName evidence="9">UbiA prenyltransferase</fullName>
    </submittedName>
</protein>
<comment type="cofactor">
    <cofactor evidence="1">
        <name>Mg(2+)</name>
        <dbReference type="ChEBI" id="CHEBI:18420"/>
    </cofactor>
</comment>
<dbReference type="AlphaFoldDB" id="A0A4Q9PM88"/>
<dbReference type="STRING" id="114155.A0A4Q9PM88"/>
<dbReference type="FunFam" id="1.20.120.1780:FF:000001">
    <property type="entry name" value="4-hydroxybenzoate octaprenyltransferase"/>
    <property type="match status" value="1"/>
</dbReference>
<dbReference type="Pfam" id="PF01040">
    <property type="entry name" value="UbiA"/>
    <property type="match status" value="1"/>
</dbReference>
<dbReference type="InterPro" id="IPR044878">
    <property type="entry name" value="UbiA_sf"/>
</dbReference>
<dbReference type="InterPro" id="IPR039653">
    <property type="entry name" value="Prenyltransferase"/>
</dbReference>
<proteinExistence type="inferred from homology"/>
<keyword evidence="7 8" id="KW-0472">Membrane</keyword>
<evidence type="ECO:0000256" key="6">
    <source>
        <dbReference type="ARBA" id="ARBA00022989"/>
    </source>
</evidence>
<dbReference type="GO" id="GO:0005743">
    <property type="term" value="C:mitochondrial inner membrane"/>
    <property type="evidence" value="ECO:0007669"/>
    <property type="project" value="TreeGrafter"/>
</dbReference>
<organism evidence="9 10">
    <name type="scientific">Dichomitus squalens</name>
    <dbReference type="NCBI Taxonomy" id="114155"/>
    <lineage>
        <taxon>Eukaryota</taxon>
        <taxon>Fungi</taxon>
        <taxon>Dikarya</taxon>
        <taxon>Basidiomycota</taxon>
        <taxon>Agaricomycotina</taxon>
        <taxon>Agaricomycetes</taxon>
        <taxon>Polyporales</taxon>
        <taxon>Polyporaceae</taxon>
        <taxon>Dichomitus</taxon>
    </lineage>
</organism>
<keyword evidence="6 8" id="KW-1133">Transmembrane helix</keyword>
<evidence type="ECO:0000256" key="3">
    <source>
        <dbReference type="ARBA" id="ARBA00005985"/>
    </source>
</evidence>
<keyword evidence="5 8" id="KW-0812">Transmembrane</keyword>
<evidence type="ECO:0000256" key="8">
    <source>
        <dbReference type="SAM" id="Phobius"/>
    </source>
</evidence>
<dbReference type="PANTHER" id="PTHR11048">
    <property type="entry name" value="PRENYLTRANSFERASES"/>
    <property type="match status" value="1"/>
</dbReference>
<dbReference type="Gene3D" id="1.10.357.140">
    <property type="entry name" value="UbiA prenyltransferase"/>
    <property type="match status" value="1"/>
</dbReference>
<keyword evidence="10" id="KW-1185">Reference proteome</keyword>
<feature type="transmembrane region" description="Helical" evidence="8">
    <location>
        <begin position="162"/>
        <end position="181"/>
    </location>
</feature>
<evidence type="ECO:0000256" key="4">
    <source>
        <dbReference type="ARBA" id="ARBA00022679"/>
    </source>
</evidence>
<comment type="subcellular location">
    <subcellularLocation>
        <location evidence="2">Membrane</location>
        <topology evidence="2">Multi-pass membrane protein</topology>
    </subcellularLocation>
</comment>